<reference evidence="4 5" key="1">
    <citation type="journal article" date="2014" name="BMC Genomics">
        <title>Genomic comparison of sporeforming bacilli isolated from milk.</title>
        <authorList>
            <person name="Moreno Switt A.I."/>
            <person name="Andrus A.D."/>
            <person name="Ranieri M.L."/>
            <person name="Orsi R.H."/>
            <person name="Ivy R."/>
            <person name="den Bakker H.C."/>
            <person name="Martin N.H."/>
            <person name="Wiedmann M."/>
            <person name="Boor K.J."/>
        </authorList>
    </citation>
    <scope>NUCLEOTIDE SEQUENCE [LARGE SCALE GENOMIC DNA]</scope>
    <source>
        <strain evidence="4 5">FSL R5-213</strain>
    </source>
</reference>
<protein>
    <recommendedName>
        <fullName evidence="3">Nudix hydrolase domain-containing protein</fullName>
    </recommendedName>
</protein>
<keyword evidence="2" id="KW-0378">Hydrolase</keyword>
<keyword evidence="1" id="KW-0479">Metal-binding</keyword>
<dbReference type="Pfam" id="PF00293">
    <property type="entry name" value="NUDIX"/>
    <property type="match status" value="1"/>
</dbReference>
<dbReference type="eggNOG" id="COG0494">
    <property type="taxonomic scope" value="Bacteria"/>
</dbReference>
<dbReference type="PATRIC" id="fig|1227360.4.peg.3977"/>
<dbReference type="GO" id="GO:0005737">
    <property type="term" value="C:cytoplasm"/>
    <property type="evidence" value="ECO:0007669"/>
    <property type="project" value="TreeGrafter"/>
</dbReference>
<dbReference type="PROSITE" id="PS51462">
    <property type="entry name" value="NUDIX"/>
    <property type="match status" value="1"/>
</dbReference>
<evidence type="ECO:0000256" key="1">
    <source>
        <dbReference type="ARBA" id="ARBA00022723"/>
    </source>
</evidence>
<proteinExistence type="predicted"/>
<evidence type="ECO:0000313" key="4">
    <source>
        <dbReference type="EMBL" id="ETT80946.1"/>
    </source>
</evidence>
<dbReference type="InterPro" id="IPR000086">
    <property type="entry name" value="NUDIX_hydrolase_dom"/>
</dbReference>
<organism evidence="4 5">
    <name type="scientific">Viridibacillus arenosi FSL R5-213</name>
    <dbReference type="NCBI Taxonomy" id="1227360"/>
    <lineage>
        <taxon>Bacteria</taxon>
        <taxon>Bacillati</taxon>
        <taxon>Bacillota</taxon>
        <taxon>Bacilli</taxon>
        <taxon>Bacillales</taxon>
        <taxon>Caryophanaceae</taxon>
        <taxon>Viridibacillus</taxon>
    </lineage>
</organism>
<sequence>MKTVIVYWNGHRVKLTWKPNFQLDELCIVTSVHAICFQDNKVLLSKIKDRGFSYPGGHIESGESTEEAIHREVYEEAYVKGDITYLGAIEVNHDENQSFVPGGKYPMIGYQSFYRMNVKECYPFLRENEGIARIWVEPSEIPYIIDDHELATMILGEAIHFVSSSNT</sequence>
<dbReference type="GO" id="GO:0016787">
    <property type="term" value="F:hydrolase activity"/>
    <property type="evidence" value="ECO:0007669"/>
    <property type="project" value="UniProtKB-KW"/>
</dbReference>
<evidence type="ECO:0000259" key="3">
    <source>
        <dbReference type="PROSITE" id="PS51462"/>
    </source>
</evidence>
<dbReference type="GO" id="GO:0046872">
    <property type="term" value="F:metal ion binding"/>
    <property type="evidence" value="ECO:0007669"/>
    <property type="project" value="UniProtKB-KW"/>
</dbReference>
<dbReference type="Gene3D" id="3.90.79.10">
    <property type="entry name" value="Nucleoside Triphosphate Pyrophosphohydrolase"/>
    <property type="match status" value="1"/>
</dbReference>
<dbReference type="PANTHER" id="PTHR12629:SF0">
    <property type="entry name" value="DIPHOSPHOINOSITOL-POLYPHOSPHATE DIPHOSPHATASE"/>
    <property type="match status" value="1"/>
</dbReference>
<dbReference type="RefSeq" id="WP_038190120.1">
    <property type="nucleotide sequence ID" value="NZ_ASQA01000042.1"/>
</dbReference>
<gene>
    <name evidence="4" type="ORF">C176_19564</name>
</gene>
<dbReference type="SUPFAM" id="SSF55811">
    <property type="entry name" value="Nudix"/>
    <property type="match status" value="1"/>
</dbReference>
<evidence type="ECO:0000256" key="2">
    <source>
        <dbReference type="ARBA" id="ARBA00022801"/>
    </source>
</evidence>
<keyword evidence="5" id="KW-1185">Reference proteome</keyword>
<dbReference type="InterPro" id="IPR015797">
    <property type="entry name" value="NUDIX_hydrolase-like_dom_sf"/>
</dbReference>
<dbReference type="Proteomes" id="UP000019062">
    <property type="component" value="Unassembled WGS sequence"/>
</dbReference>
<dbReference type="PANTHER" id="PTHR12629">
    <property type="entry name" value="DIPHOSPHOINOSITOL POLYPHOSPHATE PHOSPHOHYDROLASE"/>
    <property type="match status" value="1"/>
</dbReference>
<name>W4EME2_9BACL</name>
<dbReference type="EMBL" id="ASQA01000042">
    <property type="protein sequence ID" value="ETT80946.1"/>
    <property type="molecule type" value="Genomic_DNA"/>
</dbReference>
<accession>W4EME2</accession>
<evidence type="ECO:0000313" key="5">
    <source>
        <dbReference type="Proteomes" id="UP000019062"/>
    </source>
</evidence>
<dbReference type="AlphaFoldDB" id="W4EME2"/>
<comment type="caution">
    <text evidence="4">The sequence shown here is derived from an EMBL/GenBank/DDBJ whole genome shotgun (WGS) entry which is preliminary data.</text>
</comment>
<feature type="domain" description="Nudix hydrolase" evidence="3">
    <location>
        <begin position="27"/>
        <end position="158"/>
    </location>
</feature>